<dbReference type="Proteomes" id="UP000821837">
    <property type="component" value="Unassembled WGS sequence"/>
</dbReference>
<feature type="domain" description="GH18" evidence="1">
    <location>
        <begin position="7"/>
        <end position="157"/>
    </location>
</feature>
<dbReference type="SUPFAM" id="SSF51445">
    <property type="entry name" value="(Trans)glycosidases"/>
    <property type="match status" value="1"/>
</dbReference>
<dbReference type="GO" id="GO:0005975">
    <property type="term" value="P:carbohydrate metabolic process"/>
    <property type="evidence" value="ECO:0007669"/>
    <property type="project" value="InterPro"/>
</dbReference>
<dbReference type="EMBL" id="JABSTV010001250">
    <property type="protein sequence ID" value="KAH7957806.1"/>
    <property type="molecule type" value="Genomic_DNA"/>
</dbReference>
<name>A0A9D4PY19_RHISA</name>
<evidence type="ECO:0000259" key="1">
    <source>
        <dbReference type="Pfam" id="PF00704"/>
    </source>
</evidence>
<organism evidence="2 3">
    <name type="scientific">Rhipicephalus sanguineus</name>
    <name type="common">Brown dog tick</name>
    <name type="synonym">Ixodes sanguineus</name>
    <dbReference type="NCBI Taxonomy" id="34632"/>
    <lineage>
        <taxon>Eukaryota</taxon>
        <taxon>Metazoa</taxon>
        <taxon>Ecdysozoa</taxon>
        <taxon>Arthropoda</taxon>
        <taxon>Chelicerata</taxon>
        <taxon>Arachnida</taxon>
        <taxon>Acari</taxon>
        <taxon>Parasitiformes</taxon>
        <taxon>Ixodida</taxon>
        <taxon>Ixodoidea</taxon>
        <taxon>Ixodidae</taxon>
        <taxon>Rhipicephalinae</taxon>
        <taxon>Rhipicephalus</taxon>
        <taxon>Rhipicephalus</taxon>
    </lineage>
</organism>
<dbReference type="AlphaFoldDB" id="A0A9D4PY19"/>
<dbReference type="Gene3D" id="3.20.20.80">
    <property type="entry name" value="Glycosidases"/>
    <property type="match status" value="1"/>
</dbReference>
<dbReference type="VEuPathDB" id="VectorBase:RSAN_055415"/>
<evidence type="ECO:0000313" key="2">
    <source>
        <dbReference type="EMBL" id="KAH7957806.1"/>
    </source>
</evidence>
<reference evidence="2" key="2">
    <citation type="submission" date="2021-09" db="EMBL/GenBank/DDBJ databases">
        <authorList>
            <person name="Jia N."/>
            <person name="Wang J."/>
            <person name="Shi W."/>
            <person name="Du L."/>
            <person name="Sun Y."/>
            <person name="Zhan W."/>
            <person name="Jiang J."/>
            <person name="Wang Q."/>
            <person name="Zhang B."/>
            <person name="Ji P."/>
            <person name="Sakyi L.B."/>
            <person name="Cui X."/>
            <person name="Yuan T."/>
            <person name="Jiang B."/>
            <person name="Yang W."/>
            <person name="Lam T.T.-Y."/>
            <person name="Chang Q."/>
            <person name="Ding S."/>
            <person name="Wang X."/>
            <person name="Zhu J."/>
            <person name="Ruan X."/>
            <person name="Zhao L."/>
            <person name="Wei J."/>
            <person name="Que T."/>
            <person name="Du C."/>
            <person name="Cheng J."/>
            <person name="Dai P."/>
            <person name="Han X."/>
            <person name="Huang E."/>
            <person name="Gao Y."/>
            <person name="Liu J."/>
            <person name="Shao H."/>
            <person name="Ye R."/>
            <person name="Li L."/>
            <person name="Wei W."/>
            <person name="Wang X."/>
            <person name="Wang C."/>
            <person name="Huo Q."/>
            <person name="Li W."/>
            <person name="Guo W."/>
            <person name="Chen H."/>
            <person name="Chen S."/>
            <person name="Zhou L."/>
            <person name="Zhou L."/>
            <person name="Ni X."/>
            <person name="Tian J."/>
            <person name="Zhou Y."/>
            <person name="Sheng Y."/>
            <person name="Liu T."/>
            <person name="Pan Y."/>
            <person name="Xia L."/>
            <person name="Li J."/>
            <person name="Zhao F."/>
            <person name="Cao W."/>
        </authorList>
    </citation>
    <scope>NUCLEOTIDE SEQUENCE</scope>
    <source>
        <strain evidence="2">Rsan-2018</strain>
        <tissue evidence="2">Larvae</tissue>
    </source>
</reference>
<gene>
    <name evidence="2" type="ORF">HPB52_022771</name>
</gene>
<protein>
    <recommendedName>
        <fullName evidence="1">GH18 domain-containing protein</fullName>
    </recommendedName>
</protein>
<dbReference type="InterPro" id="IPR017853">
    <property type="entry name" value="GH"/>
</dbReference>
<reference evidence="2" key="1">
    <citation type="journal article" date="2020" name="Cell">
        <title>Large-Scale Comparative Analyses of Tick Genomes Elucidate Their Genetic Diversity and Vector Capacities.</title>
        <authorList>
            <consortium name="Tick Genome and Microbiome Consortium (TIGMIC)"/>
            <person name="Jia N."/>
            <person name="Wang J."/>
            <person name="Shi W."/>
            <person name="Du L."/>
            <person name="Sun Y."/>
            <person name="Zhan W."/>
            <person name="Jiang J.F."/>
            <person name="Wang Q."/>
            <person name="Zhang B."/>
            <person name="Ji P."/>
            <person name="Bell-Sakyi L."/>
            <person name="Cui X.M."/>
            <person name="Yuan T.T."/>
            <person name="Jiang B.G."/>
            <person name="Yang W.F."/>
            <person name="Lam T.T."/>
            <person name="Chang Q.C."/>
            <person name="Ding S.J."/>
            <person name="Wang X.J."/>
            <person name="Zhu J.G."/>
            <person name="Ruan X.D."/>
            <person name="Zhao L."/>
            <person name="Wei J.T."/>
            <person name="Ye R.Z."/>
            <person name="Que T.C."/>
            <person name="Du C.H."/>
            <person name="Zhou Y.H."/>
            <person name="Cheng J.X."/>
            <person name="Dai P.F."/>
            <person name="Guo W.B."/>
            <person name="Han X.H."/>
            <person name="Huang E.J."/>
            <person name="Li L.F."/>
            <person name="Wei W."/>
            <person name="Gao Y.C."/>
            <person name="Liu J.Z."/>
            <person name="Shao H.Z."/>
            <person name="Wang X."/>
            <person name="Wang C.C."/>
            <person name="Yang T.C."/>
            <person name="Huo Q.B."/>
            <person name="Li W."/>
            <person name="Chen H.Y."/>
            <person name="Chen S.E."/>
            <person name="Zhou L.G."/>
            <person name="Ni X.B."/>
            <person name="Tian J.H."/>
            <person name="Sheng Y."/>
            <person name="Liu T."/>
            <person name="Pan Y.S."/>
            <person name="Xia L.Y."/>
            <person name="Li J."/>
            <person name="Zhao F."/>
            <person name="Cao W.C."/>
        </authorList>
    </citation>
    <scope>NUCLEOTIDE SEQUENCE</scope>
    <source>
        <strain evidence="2">Rsan-2018</strain>
    </source>
</reference>
<sequence length="184" mass="20384">MVVNVRAQGVYLDWEYPGDNCGGPNDTDNMISFINYLRALNISVILAVPPEPAVVSSYDLPRAMPLVKYVVVKTHTLRLSSAVYCSGARRFAAGVFSNVRDLLPQEQRHKLAYSVSVAPDTFTAREAVMGAVSLGPSRWENYTKKAGKTHYAAICHLNVTRFLDHPECVMVHQGDSENLKVWGD</sequence>
<accession>A0A9D4PY19</accession>
<comment type="caution">
    <text evidence="2">The sequence shown here is derived from an EMBL/GenBank/DDBJ whole genome shotgun (WGS) entry which is preliminary data.</text>
</comment>
<proteinExistence type="predicted"/>
<dbReference type="InterPro" id="IPR001223">
    <property type="entry name" value="Glyco_hydro18_cat"/>
</dbReference>
<dbReference type="Pfam" id="PF00704">
    <property type="entry name" value="Glyco_hydro_18"/>
    <property type="match status" value="1"/>
</dbReference>
<keyword evidence="3" id="KW-1185">Reference proteome</keyword>
<evidence type="ECO:0000313" key="3">
    <source>
        <dbReference type="Proteomes" id="UP000821837"/>
    </source>
</evidence>